<dbReference type="InterPro" id="IPR057666">
    <property type="entry name" value="DrpA_SLOG"/>
</dbReference>
<dbReference type="NCBIfam" id="TIGR00732">
    <property type="entry name" value="dprA"/>
    <property type="match status" value="1"/>
</dbReference>
<accession>A0A9D2LCL1</accession>
<evidence type="ECO:0000256" key="2">
    <source>
        <dbReference type="SAM" id="MobiDB-lite"/>
    </source>
</evidence>
<evidence type="ECO:0000259" key="3">
    <source>
        <dbReference type="Pfam" id="PF02481"/>
    </source>
</evidence>
<dbReference type="InterPro" id="IPR003488">
    <property type="entry name" value="DprA"/>
</dbReference>
<dbReference type="Pfam" id="PF02481">
    <property type="entry name" value="DNA_processg_A"/>
    <property type="match status" value="1"/>
</dbReference>
<comment type="similarity">
    <text evidence="1">Belongs to the DprA/Smf family.</text>
</comment>
<comment type="caution">
    <text evidence="4">The sequence shown here is derived from an EMBL/GenBank/DDBJ whole genome shotgun (WGS) entry which is preliminary data.</text>
</comment>
<dbReference type="GO" id="GO:0009294">
    <property type="term" value="P:DNA-mediated transformation"/>
    <property type="evidence" value="ECO:0007669"/>
    <property type="project" value="InterPro"/>
</dbReference>
<evidence type="ECO:0000313" key="4">
    <source>
        <dbReference type="EMBL" id="HJB10050.1"/>
    </source>
</evidence>
<proteinExistence type="inferred from homology"/>
<evidence type="ECO:0000256" key="1">
    <source>
        <dbReference type="ARBA" id="ARBA00006525"/>
    </source>
</evidence>
<reference evidence="4" key="2">
    <citation type="submission" date="2021-04" db="EMBL/GenBank/DDBJ databases">
        <authorList>
            <person name="Gilroy R."/>
        </authorList>
    </citation>
    <scope>NUCLEOTIDE SEQUENCE</scope>
    <source>
        <strain evidence="4">ChiHjej13B12-24818</strain>
    </source>
</reference>
<dbReference type="PANTHER" id="PTHR43022">
    <property type="entry name" value="PROTEIN SMF"/>
    <property type="match status" value="1"/>
</dbReference>
<name>A0A9D2LCL1_9MICO</name>
<sequence>MSDPILDTDRLARITWSLIAEPSDAVALVARSRLGPVEALRVAREGDASELVRRLHGDVPSEATDPSGSHAGGRAGRALSRWQARLSTVDVEAVLDGAQRRGIRVLTPQDEEWPEQLTDLQETAPHCLWVHGPGPLDQLCGPRSVALVGSRASTPYGEDTAATLAAAFAARGGTVVSGGAYGIDAAAHRGALAADDGATVAVLAGGLDALYPRGNTRLLEQIRERHLLVSEAPPGTAPTRWRFLSRNRLIAALSHAVVVVEASWRSGALSTARRADDLSRPVGAVPGPVTSAASAGCHRLIRECGAVLITEPSELLDLLPGGPAAGESSYAIQDELDLLSPADRRVLDAVPPRSWLGERRIAQEIGFTPRDVASTLARLELLGLVVTVEGRARRARPVP</sequence>
<reference evidence="4" key="1">
    <citation type="journal article" date="2021" name="PeerJ">
        <title>Extensive microbial diversity within the chicken gut microbiome revealed by metagenomics and culture.</title>
        <authorList>
            <person name="Gilroy R."/>
            <person name="Ravi A."/>
            <person name="Getino M."/>
            <person name="Pursley I."/>
            <person name="Horton D.L."/>
            <person name="Alikhan N.F."/>
            <person name="Baker D."/>
            <person name="Gharbi K."/>
            <person name="Hall N."/>
            <person name="Watson M."/>
            <person name="Adriaenssens E.M."/>
            <person name="Foster-Nyarko E."/>
            <person name="Jarju S."/>
            <person name="Secka A."/>
            <person name="Antonio M."/>
            <person name="Oren A."/>
            <person name="Chaudhuri R.R."/>
            <person name="La Ragione R."/>
            <person name="Hildebrand F."/>
            <person name="Pallen M.J."/>
        </authorList>
    </citation>
    <scope>NUCLEOTIDE SEQUENCE</scope>
    <source>
        <strain evidence="4">ChiHjej13B12-24818</strain>
    </source>
</reference>
<gene>
    <name evidence="4" type="primary">dprA</name>
    <name evidence="4" type="ORF">H9786_05895</name>
</gene>
<dbReference type="Gene3D" id="3.40.50.450">
    <property type="match status" value="1"/>
</dbReference>
<dbReference type="PANTHER" id="PTHR43022:SF1">
    <property type="entry name" value="PROTEIN SMF"/>
    <property type="match status" value="1"/>
</dbReference>
<feature type="region of interest" description="Disordered" evidence="2">
    <location>
        <begin position="55"/>
        <end position="76"/>
    </location>
</feature>
<organism evidence="4 5">
    <name type="scientific">Candidatus Brachybacterium merdavium</name>
    <dbReference type="NCBI Taxonomy" id="2838513"/>
    <lineage>
        <taxon>Bacteria</taxon>
        <taxon>Bacillati</taxon>
        <taxon>Actinomycetota</taxon>
        <taxon>Actinomycetes</taxon>
        <taxon>Micrococcales</taxon>
        <taxon>Dermabacteraceae</taxon>
        <taxon>Brachybacterium</taxon>
    </lineage>
</organism>
<dbReference type="SUPFAM" id="SSF102405">
    <property type="entry name" value="MCP/YpsA-like"/>
    <property type="match status" value="1"/>
</dbReference>
<dbReference type="Proteomes" id="UP000823823">
    <property type="component" value="Unassembled WGS sequence"/>
</dbReference>
<evidence type="ECO:0000313" key="5">
    <source>
        <dbReference type="Proteomes" id="UP000823823"/>
    </source>
</evidence>
<dbReference type="AlphaFoldDB" id="A0A9D2LCL1"/>
<feature type="domain" description="Smf/DprA SLOG" evidence="3">
    <location>
        <begin position="105"/>
        <end position="318"/>
    </location>
</feature>
<dbReference type="EMBL" id="DWZH01000042">
    <property type="protein sequence ID" value="HJB10050.1"/>
    <property type="molecule type" value="Genomic_DNA"/>
</dbReference>
<protein>
    <submittedName>
        <fullName evidence="4">DNA-processing protein DprA</fullName>
    </submittedName>
</protein>